<dbReference type="PRINTS" id="PR00080">
    <property type="entry name" value="SDRFAMILY"/>
</dbReference>
<comment type="caution">
    <text evidence="2">The sequence shown here is derived from an EMBL/GenBank/DDBJ whole genome shotgun (WGS) entry which is preliminary data.</text>
</comment>
<dbReference type="NCBIfam" id="NF005559">
    <property type="entry name" value="PRK07231.1"/>
    <property type="match status" value="1"/>
</dbReference>
<dbReference type="Pfam" id="PF13561">
    <property type="entry name" value="adh_short_C2"/>
    <property type="match status" value="1"/>
</dbReference>
<evidence type="ECO:0000256" key="1">
    <source>
        <dbReference type="ARBA" id="ARBA00006484"/>
    </source>
</evidence>
<dbReference type="Gene3D" id="3.40.50.720">
    <property type="entry name" value="NAD(P)-binding Rossmann-like Domain"/>
    <property type="match status" value="1"/>
</dbReference>
<keyword evidence="3" id="KW-1185">Reference proteome</keyword>
<dbReference type="GO" id="GO:0016616">
    <property type="term" value="F:oxidoreductase activity, acting on the CH-OH group of donors, NAD or NADP as acceptor"/>
    <property type="evidence" value="ECO:0007669"/>
    <property type="project" value="TreeGrafter"/>
</dbReference>
<reference evidence="2 3" key="1">
    <citation type="submission" date="2018-04" db="EMBL/GenBank/DDBJ databases">
        <title>Genomic Encyclopedia of Archaeal and Bacterial Type Strains, Phase II (KMG-II): from individual species to whole genera.</title>
        <authorList>
            <person name="Goeker M."/>
        </authorList>
    </citation>
    <scope>NUCLEOTIDE SEQUENCE [LARGE SCALE GENOMIC DNA]</scope>
    <source>
        <strain evidence="2 3">DSM 25521</strain>
    </source>
</reference>
<dbReference type="AlphaFoldDB" id="A0A2T4Z5P3"/>
<dbReference type="SUPFAM" id="SSF51735">
    <property type="entry name" value="NAD(P)-binding Rossmann-fold domains"/>
    <property type="match status" value="1"/>
</dbReference>
<dbReference type="InterPro" id="IPR002347">
    <property type="entry name" value="SDR_fam"/>
</dbReference>
<dbReference type="EMBL" id="PZZL01000004">
    <property type="protein sequence ID" value="PTM57205.1"/>
    <property type="molecule type" value="Genomic_DNA"/>
</dbReference>
<sequence length="251" mass="25991">MRIDLTGRVAFVTGAAQGIGKAIALELRAAGATVVVADMDGDGLGAFAVSQGFTARVLDVSERSAAHRAIADVVAAHGRIDILVNAAGGVRGQVGRPIAEVSEDEWRVLFEANVDGVFWLAQAASGPMAKAGHGRIVNIASGAGLRPSLTGIQAYTAAKHALVGLTKQLSQDLGPSGITCNAVAPGFVRSNPATERQWKAYGPDGQKRLVESIHVRRLGTPEDIAHAVLFLVSDQASWISGQILSVDGGRS</sequence>
<organism evidence="2 3">
    <name type="scientific">Phreatobacter oligotrophus</name>
    <dbReference type="NCBI Taxonomy" id="1122261"/>
    <lineage>
        <taxon>Bacteria</taxon>
        <taxon>Pseudomonadati</taxon>
        <taxon>Pseudomonadota</taxon>
        <taxon>Alphaproteobacteria</taxon>
        <taxon>Hyphomicrobiales</taxon>
        <taxon>Phreatobacteraceae</taxon>
        <taxon>Phreatobacter</taxon>
    </lineage>
</organism>
<dbReference type="RefSeq" id="WP_108177044.1">
    <property type="nucleotide sequence ID" value="NZ_PZZL01000004.1"/>
</dbReference>
<dbReference type="FunFam" id="3.40.50.720:FF:000084">
    <property type="entry name" value="Short-chain dehydrogenase reductase"/>
    <property type="match status" value="1"/>
</dbReference>
<evidence type="ECO:0000313" key="3">
    <source>
        <dbReference type="Proteomes" id="UP000241808"/>
    </source>
</evidence>
<evidence type="ECO:0000313" key="2">
    <source>
        <dbReference type="EMBL" id="PTM57205.1"/>
    </source>
</evidence>
<protein>
    <submittedName>
        <fullName evidence="2">3-oxoacyl-[acyl-carrier protein] reductase</fullName>
    </submittedName>
</protein>
<accession>A0A2T4Z5P3</accession>
<dbReference type="OrthoDB" id="9804774at2"/>
<name>A0A2T4Z5P3_9HYPH</name>
<dbReference type="PANTHER" id="PTHR42760">
    <property type="entry name" value="SHORT-CHAIN DEHYDROGENASES/REDUCTASES FAMILY MEMBER"/>
    <property type="match status" value="1"/>
</dbReference>
<dbReference type="InterPro" id="IPR036291">
    <property type="entry name" value="NAD(P)-bd_dom_sf"/>
</dbReference>
<proteinExistence type="inferred from homology"/>
<comment type="similarity">
    <text evidence="1">Belongs to the short-chain dehydrogenases/reductases (SDR) family.</text>
</comment>
<gene>
    <name evidence="2" type="ORF">C8P69_104255</name>
</gene>
<dbReference type="Proteomes" id="UP000241808">
    <property type="component" value="Unassembled WGS sequence"/>
</dbReference>
<dbReference type="PRINTS" id="PR00081">
    <property type="entry name" value="GDHRDH"/>
</dbReference>